<comment type="cofactor">
    <cofactor evidence="1">
        <name>Mg(2+)</name>
        <dbReference type="ChEBI" id="CHEBI:18420"/>
    </cofactor>
</comment>
<evidence type="ECO:0000256" key="1">
    <source>
        <dbReference type="ARBA" id="ARBA00001946"/>
    </source>
</evidence>
<keyword evidence="9" id="KW-1185">Reference proteome</keyword>
<comment type="similarity">
    <text evidence="2">Belongs to the HpcH/HpaI aldolase family.</text>
</comment>
<dbReference type="InterPro" id="IPR040442">
    <property type="entry name" value="Pyrv_kinase-like_dom_sf"/>
</dbReference>
<feature type="domain" description="HpcH/HpaI aldolase/citrate lyase" evidence="7">
    <location>
        <begin position="10"/>
        <end position="238"/>
    </location>
</feature>
<proteinExistence type="inferred from homology"/>
<dbReference type="InterPro" id="IPR015813">
    <property type="entry name" value="Pyrv/PenolPyrv_kinase-like_dom"/>
</dbReference>
<dbReference type="PIRSF" id="PIRSF015582">
    <property type="entry name" value="Cit_lyase_B"/>
    <property type="match status" value="1"/>
</dbReference>
<comment type="caution">
    <text evidence="8">The sequence shown here is derived from an EMBL/GenBank/DDBJ whole genome shotgun (WGS) entry which is preliminary data.</text>
</comment>
<dbReference type="Proteomes" id="UP000637002">
    <property type="component" value="Unassembled WGS sequence"/>
</dbReference>
<dbReference type="GO" id="GO:0016829">
    <property type="term" value="F:lyase activity"/>
    <property type="evidence" value="ECO:0007669"/>
    <property type="project" value="UniProtKB-KW"/>
</dbReference>
<dbReference type="PANTHER" id="PTHR32308">
    <property type="entry name" value="LYASE BETA SUBUNIT, PUTATIVE (AFU_ORTHOLOGUE AFUA_4G13030)-RELATED"/>
    <property type="match status" value="1"/>
</dbReference>
<accession>A0A916XBF7</accession>
<feature type="binding site" evidence="6">
    <location>
        <position position="163"/>
    </location>
    <ligand>
        <name>Mg(2+)</name>
        <dbReference type="ChEBI" id="CHEBI:18420"/>
    </ligand>
</feature>
<dbReference type="GO" id="GO:0006107">
    <property type="term" value="P:oxaloacetate metabolic process"/>
    <property type="evidence" value="ECO:0007669"/>
    <property type="project" value="TreeGrafter"/>
</dbReference>
<feature type="binding site" evidence="5">
    <location>
        <position position="136"/>
    </location>
    <ligand>
        <name>substrate</name>
    </ligand>
</feature>
<reference evidence="8" key="2">
    <citation type="submission" date="2020-09" db="EMBL/GenBank/DDBJ databases">
        <authorList>
            <person name="Sun Q."/>
            <person name="Zhou Y."/>
        </authorList>
    </citation>
    <scope>NUCLEOTIDE SEQUENCE</scope>
    <source>
        <strain evidence="8">CGMCC 1.12919</strain>
    </source>
</reference>
<feature type="binding site" evidence="5">
    <location>
        <position position="71"/>
    </location>
    <ligand>
        <name>substrate</name>
    </ligand>
</feature>
<gene>
    <name evidence="8" type="ORF">GCM10010994_17800</name>
</gene>
<feature type="binding site" evidence="6">
    <location>
        <position position="136"/>
    </location>
    <ligand>
        <name>Mg(2+)</name>
        <dbReference type="ChEBI" id="CHEBI:18420"/>
    </ligand>
</feature>
<dbReference type="GO" id="GO:0000287">
    <property type="term" value="F:magnesium ion binding"/>
    <property type="evidence" value="ECO:0007669"/>
    <property type="project" value="TreeGrafter"/>
</dbReference>
<evidence type="ECO:0000256" key="2">
    <source>
        <dbReference type="ARBA" id="ARBA00005568"/>
    </source>
</evidence>
<evidence type="ECO:0000313" key="9">
    <source>
        <dbReference type="Proteomes" id="UP000637002"/>
    </source>
</evidence>
<dbReference type="AlphaFoldDB" id="A0A916XBF7"/>
<evidence type="ECO:0000259" key="7">
    <source>
        <dbReference type="Pfam" id="PF03328"/>
    </source>
</evidence>
<evidence type="ECO:0000256" key="3">
    <source>
        <dbReference type="ARBA" id="ARBA00022723"/>
    </source>
</evidence>
<dbReference type="Gene3D" id="3.20.20.60">
    <property type="entry name" value="Phosphoenolpyruvate-binding domains"/>
    <property type="match status" value="1"/>
</dbReference>
<reference evidence="8" key="1">
    <citation type="journal article" date="2014" name="Int. J. Syst. Evol. Microbiol.">
        <title>Complete genome sequence of Corynebacterium casei LMG S-19264T (=DSM 44701T), isolated from a smear-ripened cheese.</title>
        <authorList>
            <consortium name="US DOE Joint Genome Institute (JGI-PGF)"/>
            <person name="Walter F."/>
            <person name="Albersmeier A."/>
            <person name="Kalinowski J."/>
            <person name="Ruckert C."/>
        </authorList>
    </citation>
    <scope>NUCLEOTIDE SEQUENCE</scope>
    <source>
        <strain evidence="8">CGMCC 1.12919</strain>
    </source>
</reference>
<organism evidence="8 9">
    <name type="scientific">Chelatococcus reniformis</name>
    <dbReference type="NCBI Taxonomy" id="1494448"/>
    <lineage>
        <taxon>Bacteria</taxon>
        <taxon>Pseudomonadati</taxon>
        <taxon>Pseudomonadota</taxon>
        <taxon>Alphaproteobacteria</taxon>
        <taxon>Hyphomicrobiales</taxon>
        <taxon>Chelatococcaceae</taxon>
        <taxon>Chelatococcus</taxon>
    </lineage>
</organism>
<dbReference type="InterPro" id="IPR005000">
    <property type="entry name" value="Aldolase/citrate-lyase_domain"/>
</dbReference>
<evidence type="ECO:0000256" key="6">
    <source>
        <dbReference type="PIRSR" id="PIRSR015582-2"/>
    </source>
</evidence>
<protein>
    <submittedName>
        <fullName evidence="8">Malyl-CoA lyase</fullName>
    </submittedName>
</protein>
<dbReference type="EMBL" id="BMGG01000003">
    <property type="protein sequence ID" value="GGC59494.1"/>
    <property type="molecule type" value="Genomic_DNA"/>
</dbReference>
<name>A0A916XBF7_9HYPH</name>
<dbReference type="PANTHER" id="PTHR32308:SF10">
    <property type="entry name" value="CITRATE LYASE SUBUNIT BETA"/>
    <property type="match status" value="1"/>
</dbReference>
<evidence type="ECO:0000313" key="8">
    <source>
        <dbReference type="EMBL" id="GGC59494.1"/>
    </source>
</evidence>
<dbReference type="InterPro" id="IPR011206">
    <property type="entry name" value="Citrate_lyase_beta/mcl1/mcl2"/>
</dbReference>
<evidence type="ECO:0000256" key="4">
    <source>
        <dbReference type="ARBA" id="ARBA00022842"/>
    </source>
</evidence>
<keyword evidence="3 6" id="KW-0479">Metal-binding</keyword>
<sequence length="303" mass="33119">MTSQPMRLRRSQLAVPGSSEKMLAKAAQSAADHVFCDLEDAVAPSAKPGARHTIVEALNGLDWGRKTRCVRINDVGSEWCHEDIITVVEGARENLDTIMLPKPLRPSDVHFVDLLLNQLETKLKLTKRIGIEILIEEVEALACVEEIAKASPRVECIIFGMGDYSASQQIDMREIGGDAGYPGDIWHYPRFRICMAARAARVDPVDGPFGNFKDDAGYRREAKRALALGFVGKWAIHPAQIEPAIETFSPKAPDVARAREMAEAYAKATAEGVGSVNVGGNMVDAASIRILNNTIRRADLIGM</sequence>
<evidence type="ECO:0000256" key="5">
    <source>
        <dbReference type="PIRSR" id="PIRSR015582-1"/>
    </source>
</evidence>
<keyword evidence="4 6" id="KW-0460">Magnesium</keyword>
<dbReference type="RefSeq" id="WP_188608814.1">
    <property type="nucleotide sequence ID" value="NZ_BMGG01000003.1"/>
</dbReference>
<dbReference type="Pfam" id="PF03328">
    <property type="entry name" value="HpcH_HpaI"/>
    <property type="match status" value="1"/>
</dbReference>
<dbReference type="SUPFAM" id="SSF51621">
    <property type="entry name" value="Phosphoenolpyruvate/pyruvate domain"/>
    <property type="match status" value="1"/>
</dbReference>
<keyword evidence="8" id="KW-0456">Lyase</keyword>